<name>A0A7R8CMK0_LEPSM</name>
<evidence type="ECO:0000313" key="2">
    <source>
        <dbReference type="EMBL" id="CAF2863229.1"/>
    </source>
</evidence>
<dbReference type="Gene3D" id="2.60.120.820">
    <property type="entry name" value="PHR domain"/>
    <property type="match status" value="1"/>
</dbReference>
<dbReference type="InterPro" id="IPR011705">
    <property type="entry name" value="BACK"/>
</dbReference>
<dbReference type="Pfam" id="PF00651">
    <property type="entry name" value="BTB"/>
    <property type="match status" value="1"/>
</dbReference>
<feature type="compositionally biased region" description="Basic residues" evidence="1">
    <location>
        <begin position="1"/>
        <end position="16"/>
    </location>
</feature>
<dbReference type="InterPro" id="IPR038648">
    <property type="entry name" value="PHR_sf"/>
</dbReference>
<dbReference type="InterPro" id="IPR000210">
    <property type="entry name" value="BTB/POZ_dom"/>
</dbReference>
<dbReference type="PROSITE" id="PS50097">
    <property type="entry name" value="BTB"/>
    <property type="match status" value="1"/>
</dbReference>
<dbReference type="EMBL" id="HG994594">
    <property type="protein sequence ID" value="CAF2863229.1"/>
    <property type="molecule type" value="Genomic_DNA"/>
</dbReference>
<evidence type="ECO:0000256" key="1">
    <source>
        <dbReference type="SAM" id="MobiDB-lite"/>
    </source>
</evidence>
<dbReference type="PANTHER" id="PTHR45774">
    <property type="entry name" value="BTB/POZ DOMAIN-CONTAINING"/>
    <property type="match status" value="1"/>
</dbReference>
<accession>A0A7R8CMK0</accession>
<keyword evidence="3" id="KW-1185">Reference proteome</keyword>
<dbReference type="Proteomes" id="UP000675881">
    <property type="component" value="Chromosome 15"/>
</dbReference>
<dbReference type="AlphaFoldDB" id="A0A7R8CMK0"/>
<evidence type="ECO:0000313" key="3">
    <source>
        <dbReference type="Proteomes" id="UP000675881"/>
    </source>
</evidence>
<organism evidence="2 3">
    <name type="scientific">Lepeophtheirus salmonis</name>
    <name type="common">Salmon louse</name>
    <name type="synonym">Caligus salmonis</name>
    <dbReference type="NCBI Taxonomy" id="72036"/>
    <lineage>
        <taxon>Eukaryota</taxon>
        <taxon>Metazoa</taxon>
        <taxon>Ecdysozoa</taxon>
        <taxon>Arthropoda</taxon>
        <taxon>Crustacea</taxon>
        <taxon>Multicrustacea</taxon>
        <taxon>Hexanauplia</taxon>
        <taxon>Copepoda</taxon>
        <taxon>Siphonostomatoida</taxon>
        <taxon>Caligidae</taxon>
        <taxon>Lepeophtheirus</taxon>
    </lineage>
</organism>
<dbReference type="Gene3D" id="1.25.40.420">
    <property type="match status" value="1"/>
</dbReference>
<proteinExistence type="predicted"/>
<dbReference type="InterPro" id="IPR011333">
    <property type="entry name" value="SKP1/BTB/POZ_sf"/>
</dbReference>
<dbReference type="GO" id="GO:0005829">
    <property type="term" value="C:cytosol"/>
    <property type="evidence" value="ECO:0007669"/>
    <property type="project" value="TreeGrafter"/>
</dbReference>
<sequence length="460" mass="52057">MGKRKKHQMNHSSSKKKSVDEEINSTENLDWQLNKKNMNEKCTFLHLNPHLADVTFNVGSKGNYFTIINHDSSPYNFYSKEIPAHKFILCIGSPVFETMFHGSCKESVVGMVHIEVPDVEPDTFEALLAHLYLDKVSFNESIVFELLYCSKKYMLPFLTKECIIYLCSIVKSHNAILFMSKTRVYDCPEFWDTCWNVISSNPDLCYQADTFINIDFATLHNVLSREKLKRSEAVVFDAALKWATHRLNAKGEIDEEEDAAILGSKKREALGTSFNYIYFEKMSAKEISKLVVPSCVLSSNELVNLFVNEKLIDSKVKSPTWRSKEFSVCSNNSIIRNADLTRTSSSLTFEVTSSVLMTGLTVLSSRGSDAVKVSIQKASLVCGSSSGNIQYDGKSTERCFKFPAPFRIDPKVQYTATIISPSSFSFYTSIQKQLSSSLFTITTLPSNYGFITRLNYDVYE</sequence>
<gene>
    <name evidence="2" type="ORF">LSAA_5989</name>
</gene>
<dbReference type="Gene3D" id="3.30.710.10">
    <property type="entry name" value="Potassium Channel Kv1.1, Chain A"/>
    <property type="match status" value="1"/>
</dbReference>
<dbReference type="OrthoDB" id="636773at2759"/>
<dbReference type="SMART" id="SM00875">
    <property type="entry name" value="BACK"/>
    <property type="match status" value="1"/>
</dbReference>
<dbReference type="PANTHER" id="PTHR45774:SF3">
    <property type="entry name" value="BTB (POZ) DOMAIN-CONTAINING 2B-RELATED"/>
    <property type="match status" value="1"/>
</dbReference>
<dbReference type="SMART" id="SM00225">
    <property type="entry name" value="BTB"/>
    <property type="match status" value="1"/>
</dbReference>
<reference evidence="2" key="1">
    <citation type="submission" date="2021-02" db="EMBL/GenBank/DDBJ databases">
        <authorList>
            <person name="Bekaert M."/>
        </authorList>
    </citation>
    <scope>NUCLEOTIDE SEQUENCE</scope>
    <source>
        <strain evidence="2">IoA-00</strain>
    </source>
</reference>
<feature type="region of interest" description="Disordered" evidence="1">
    <location>
        <begin position="1"/>
        <end position="23"/>
    </location>
</feature>
<dbReference type="Pfam" id="PF07707">
    <property type="entry name" value="BACK"/>
    <property type="match status" value="1"/>
</dbReference>
<dbReference type="SUPFAM" id="SSF54695">
    <property type="entry name" value="POZ domain"/>
    <property type="match status" value="1"/>
</dbReference>
<protein>
    <submittedName>
        <fullName evidence="2">BTBD3_6</fullName>
    </submittedName>
</protein>
<dbReference type="GO" id="GO:0022008">
    <property type="term" value="P:neurogenesis"/>
    <property type="evidence" value="ECO:0007669"/>
    <property type="project" value="TreeGrafter"/>
</dbReference>